<accession>A0AAV7ZJ03</accession>
<dbReference type="GO" id="GO:0008289">
    <property type="term" value="F:lipid binding"/>
    <property type="evidence" value="ECO:0007669"/>
    <property type="project" value="InterPro"/>
</dbReference>
<dbReference type="SMART" id="SM00239">
    <property type="entry name" value="C2"/>
    <property type="match status" value="1"/>
</dbReference>
<evidence type="ECO:0000313" key="4">
    <source>
        <dbReference type="EMBL" id="KAJ6235668.1"/>
    </source>
</evidence>
<dbReference type="PROSITE" id="PS50004">
    <property type="entry name" value="C2"/>
    <property type="match status" value="1"/>
</dbReference>
<feature type="domain" description="C2" evidence="2">
    <location>
        <begin position="2"/>
        <end position="131"/>
    </location>
</feature>
<feature type="region of interest" description="Disordered" evidence="1">
    <location>
        <begin position="145"/>
        <end position="164"/>
    </location>
</feature>
<dbReference type="PANTHER" id="PTHR10774">
    <property type="entry name" value="EXTENDED SYNAPTOTAGMIN-RELATED"/>
    <property type="match status" value="1"/>
</dbReference>
<name>A0AAV7ZJ03_9EUKA</name>
<dbReference type="Proteomes" id="UP001146793">
    <property type="component" value="Unassembled WGS sequence"/>
</dbReference>
<evidence type="ECO:0000256" key="1">
    <source>
        <dbReference type="SAM" id="MobiDB-lite"/>
    </source>
</evidence>
<dbReference type="Gene3D" id="2.60.40.150">
    <property type="entry name" value="C2 domain"/>
    <property type="match status" value="1"/>
</dbReference>
<dbReference type="InterPro" id="IPR035892">
    <property type="entry name" value="C2_domain_sf"/>
</dbReference>
<evidence type="ECO:0000313" key="5">
    <source>
        <dbReference type="Proteomes" id="UP001146793"/>
    </source>
</evidence>
<reference evidence="3" key="2">
    <citation type="submission" date="2022-08" db="EMBL/GenBank/DDBJ databases">
        <title>Novel sulphate-reducing endosymbionts in the free-living metamonad Anaeramoeba.</title>
        <authorList>
            <person name="Jerlstrom-Hultqvist J."/>
            <person name="Cepicka I."/>
            <person name="Gallot-Lavallee L."/>
            <person name="Salas-Leiva D."/>
            <person name="Curtis B.A."/>
            <person name="Zahonova K."/>
            <person name="Pipaliya S."/>
            <person name="Dacks J."/>
            <person name="Roger A.J."/>
        </authorList>
    </citation>
    <scope>NUCLEOTIDE SEQUENCE</scope>
    <source>
        <strain evidence="3">Busselton2</strain>
    </source>
</reference>
<organism evidence="3 5">
    <name type="scientific">Anaeramoeba flamelloides</name>
    <dbReference type="NCBI Taxonomy" id="1746091"/>
    <lineage>
        <taxon>Eukaryota</taxon>
        <taxon>Metamonada</taxon>
        <taxon>Anaeramoebidae</taxon>
        <taxon>Anaeramoeba</taxon>
    </lineage>
</organism>
<dbReference type="PANTHER" id="PTHR10774:SF190">
    <property type="entry name" value="C2 CALCIUM_LIPID-BINDING ENDONUCLEASE_EXONUCLEASE_PHOSPHATASE-RELATED"/>
    <property type="match status" value="1"/>
</dbReference>
<dbReference type="AlphaFoldDB" id="A0AAV7ZJ03"/>
<dbReference type="InterPro" id="IPR045050">
    <property type="entry name" value="Synaptotagmin_plant"/>
</dbReference>
<evidence type="ECO:0000313" key="6">
    <source>
        <dbReference type="Proteomes" id="UP001150062"/>
    </source>
</evidence>
<dbReference type="Pfam" id="PF00168">
    <property type="entry name" value="C2"/>
    <property type="match status" value="1"/>
</dbReference>
<keyword evidence="6" id="KW-1185">Reference proteome</keyword>
<dbReference type="InterPro" id="IPR000008">
    <property type="entry name" value="C2_dom"/>
</dbReference>
<dbReference type="EMBL" id="JAOAOG010000256">
    <property type="protein sequence ID" value="KAJ6235668.1"/>
    <property type="molecule type" value="Genomic_DNA"/>
</dbReference>
<comment type="caution">
    <text evidence="3">The sequence shown here is derived from an EMBL/GenBank/DDBJ whole genome shotgun (WGS) entry which is preliminary data.</text>
</comment>
<dbReference type="GO" id="GO:0005783">
    <property type="term" value="C:endoplasmic reticulum"/>
    <property type="evidence" value="ECO:0007669"/>
    <property type="project" value="TreeGrafter"/>
</dbReference>
<protein>
    <submittedName>
        <fullName evidence="3">C2 domain-containing protein</fullName>
    </submittedName>
</protein>
<reference evidence="4" key="1">
    <citation type="submission" date="2022-08" db="EMBL/GenBank/DDBJ databases">
        <title>Novel sulfate-reducing endosymbionts in the free-living metamonad Anaeramoeba.</title>
        <authorList>
            <person name="Jerlstrom-Hultqvist J."/>
            <person name="Cepicka I."/>
            <person name="Gallot-Lavallee L."/>
            <person name="Salas-Leiva D."/>
            <person name="Curtis B.A."/>
            <person name="Zahonova K."/>
            <person name="Pipaliya S."/>
            <person name="Dacks J."/>
            <person name="Roger A.J."/>
        </authorList>
    </citation>
    <scope>NUCLEOTIDE SEQUENCE</scope>
    <source>
        <strain evidence="4">Schooner1</strain>
    </source>
</reference>
<gene>
    <name evidence="3" type="ORF">M0812_13159</name>
    <name evidence="4" type="ORF">M0813_28501</name>
</gene>
<evidence type="ECO:0000259" key="2">
    <source>
        <dbReference type="PROSITE" id="PS50004"/>
    </source>
</evidence>
<dbReference type="SUPFAM" id="SSF49562">
    <property type="entry name" value="C2 domain (Calcium/lipid-binding domain, CaLB)"/>
    <property type="match status" value="1"/>
</dbReference>
<dbReference type="EMBL" id="JANTQA010000029">
    <property type="protein sequence ID" value="KAJ3441154.1"/>
    <property type="molecule type" value="Genomic_DNA"/>
</dbReference>
<dbReference type="CDD" id="cd00030">
    <property type="entry name" value="C2"/>
    <property type="match status" value="1"/>
</dbReference>
<dbReference type="Proteomes" id="UP001150062">
    <property type="component" value="Unassembled WGS sequence"/>
</dbReference>
<feature type="compositionally biased region" description="Basic residues" evidence="1">
    <location>
        <begin position="150"/>
        <end position="162"/>
    </location>
</feature>
<evidence type="ECO:0000313" key="3">
    <source>
        <dbReference type="EMBL" id="KAJ3441154.1"/>
    </source>
</evidence>
<sequence>MTEKKNKKSNKKKEDFNLNGKLYVRVVKAQNLPPANRSGDSDPFVIYSATQQCSTKWEFDSFYQKRTSVIKNDLNPEWKDGPQCFIIHKPGKIIFDIYDYNIVEKRKLLAVGEFIFQEEEQLSQQGMIFPIPLKIKLSKEEIKKNSKNVDKKKKKNKNKKAKSVSNGAKLWVDLRFEPYNKQIKKEELPLQDIIDEEPNYKIFRGETVEEAFKESCQWLNDSKEHGVQVLEMKNGISQEGSFYIAILFRKLRKENKNFGYLFPTKII</sequence>
<proteinExistence type="predicted"/>